<feature type="chain" id="PRO_5045358871" description="RxLR effector protein" evidence="1">
    <location>
        <begin position="19"/>
        <end position="191"/>
    </location>
</feature>
<protein>
    <recommendedName>
        <fullName evidence="4">RxLR effector protein</fullName>
    </recommendedName>
</protein>
<comment type="caution">
    <text evidence="2">The sequence shown here is derived from an EMBL/GenBank/DDBJ whole genome shotgun (WGS) entry which is preliminary data.</text>
</comment>
<organism evidence="2 3">
    <name type="scientific">Apiospora saccharicola</name>
    <dbReference type="NCBI Taxonomy" id="335842"/>
    <lineage>
        <taxon>Eukaryota</taxon>
        <taxon>Fungi</taxon>
        <taxon>Dikarya</taxon>
        <taxon>Ascomycota</taxon>
        <taxon>Pezizomycotina</taxon>
        <taxon>Sordariomycetes</taxon>
        <taxon>Xylariomycetidae</taxon>
        <taxon>Amphisphaeriales</taxon>
        <taxon>Apiosporaceae</taxon>
        <taxon>Apiospora</taxon>
    </lineage>
</organism>
<evidence type="ECO:0000313" key="3">
    <source>
        <dbReference type="Proteomes" id="UP001446871"/>
    </source>
</evidence>
<feature type="signal peptide" evidence="1">
    <location>
        <begin position="1"/>
        <end position="18"/>
    </location>
</feature>
<keyword evidence="3" id="KW-1185">Reference proteome</keyword>
<proteinExistence type="predicted"/>
<gene>
    <name evidence="2" type="ORF">PG996_016083</name>
</gene>
<evidence type="ECO:0000313" key="2">
    <source>
        <dbReference type="EMBL" id="KAK8048019.1"/>
    </source>
</evidence>
<dbReference type="Proteomes" id="UP001446871">
    <property type="component" value="Unassembled WGS sequence"/>
</dbReference>
<evidence type="ECO:0000256" key="1">
    <source>
        <dbReference type="SAM" id="SignalP"/>
    </source>
</evidence>
<keyword evidence="1" id="KW-0732">Signal</keyword>
<sequence length="191" mass="20929">MVAIKTFVLSGILGLATAVPPLRTLISVDIEEPSRTSHSVPGAFTSASSIASATNTPVPDFDFETKTLFQLIKRNLKGRKKATNCNKIEDDGLFANKTAAFLNQWRTITGVPGETGQSFKQIIERLVVYQSVYKTVREESRHNAFPDNVIDQIRSIDTFVQESGALTAADPRIIEALDIIFHDVCADTGET</sequence>
<evidence type="ECO:0008006" key="4">
    <source>
        <dbReference type="Google" id="ProtNLM"/>
    </source>
</evidence>
<dbReference type="EMBL" id="JAQQWM010000009">
    <property type="protein sequence ID" value="KAK8048019.1"/>
    <property type="molecule type" value="Genomic_DNA"/>
</dbReference>
<name>A0ABR1TQK7_9PEZI</name>
<reference evidence="2 3" key="1">
    <citation type="submission" date="2023-01" db="EMBL/GenBank/DDBJ databases">
        <title>Analysis of 21 Apiospora genomes using comparative genomics revels a genus with tremendous synthesis potential of carbohydrate active enzymes and secondary metabolites.</title>
        <authorList>
            <person name="Sorensen T."/>
        </authorList>
    </citation>
    <scope>NUCLEOTIDE SEQUENCE [LARGE SCALE GENOMIC DNA]</scope>
    <source>
        <strain evidence="2 3">CBS 83171</strain>
    </source>
</reference>
<accession>A0ABR1TQK7</accession>